<organism evidence="1 2">
    <name type="scientific">Spiromyces aspiralis</name>
    <dbReference type="NCBI Taxonomy" id="68401"/>
    <lineage>
        <taxon>Eukaryota</taxon>
        <taxon>Fungi</taxon>
        <taxon>Fungi incertae sedis</taxon>
        <taxon>Zoopagomycota</taxon>
        <taxon>Kickxellomycotina</taxon>
        <taxon>Kickxellomycetes</taxon>
        <taxon>Kickxellales</taxon>
        <taxon>Kickxellaceae</taxon>
        <taxon>Spiromyces</taxon>
    </lineage>
</organism>
<protein>
    <submittedName>
        <fullName evidence="1">Uncharacterized protein</fullName>
    </submittedName>
</protein>
<dbReference type="Proteomes" id="UP001145114">
    <property type="component" value="Unassembled WGS sequence"/>
</dbReference>
<evidence type="ECO:0000313" key="1">
    <source>
        <dbReference type="EMBL" id="KAJ1675846.1"/>
    </source>
</evidence>
<proteinExistence type="predicted"/>
<dbReference type="EMBL" id="JAMZIH010005162">
    <property type="protein sequence ID" value="KAJ1675846.1"/>
    <property type="molecule type" value="Genomic_DNA"/>
</dbReference>
<comment type="caution">
    <text evidence="1">The sequence shown here is derived from an EMBL/GenBank/DDBJ whole genome shotgun (WGS) entry which is preliminary data.</text>
</comment>
<evidence type="ECO:0000313" key="2">
    <source>
        <dbReference type="Proteomes" id="UP001145114"/>
    </source>
</evidence>
<gene>
    <name evidence="1" type="ORF">EV182_000460</name>
</gene>
<sequence length="783" mass="83993">MPQRCAQQQPAGRGYYDRPGHQPRRAYARAALAAALALALSGVLPAVVATDDTRSQASAVVCAAPPPWRLREHIAALVVVVMCGGAGVAIPLLGSCRPRWCVSGFLLSLAKFFGIGVIIATAVIQMLPIAHDALTDPCVGGFYDKYGAWASVFSLATLFILHAIEYIFSAFVVRRGSGGNRRPRRQPSASSGPRDAIATGSQGDADSLHEEKTGVQLQSPPTPTSTLHELPTTLSEYWGYPYRSSYRHYHYQRQQQQQRQRDGRLHGSTSISSPAPTCQCQACLAHNTDLRPSTCSEPCQSGTDGGCHSCVASLTSHSRQPQRLSAMSFYSGTLAQHTAGLYSSARRNCWDGRGSSCGIDDCNHDCARSTRVPSLFANLPVLSTMYEGDTLHVPSASNAGHQCCPPGTAATTHALNSLRCDQYCCQHCALTEVAPPGWPCKPAHRTSSRMSHISYISQLSRIASLYRHHRLPTISHLSSIGDAKPPTIAEMPSVYGTASPYAWATPLLIEPRVPSERHSHSAFPSSLSCTSFQGRSGADTCHRHNGGSGYLAAEEEDPEEAPSGTYSATMCTLDTAISFHSVLVGAAIGVSAGSPFVSLLIAMSLHQVFEGFALGVRLVELNEMRRLTAYLKDVAGRQPSSRTNHAAPPASSRAFATPRDSATSLDFLPEVTPALICDAERSTRCRRIAVISALAYTVTIPIGILVGICLHSSVDYHSRSASIMRGVLDSITAGILLYTGLTTLLAHEFGKPEFQGFSRPKQLALFSSMYLGVLLIAVVAIWS</sequence>
<keyword evidence="2" id="KW-1185">Reference proteome</keyword>
<name>A0ACC1HHL1_9FUNG</name>
<reference evidence="1" key="1">
    <citation type="submission" date="2022-06" db="EMBL/GenBank/DDBJ databases">
        <title>Phylogenomic reconstructions and comparative analyses of Kickxellomycotina fungi.</title>
        <authorList>
            <person name="Reynolds N.K."/>
            <person name="Stajich J.E."/>
            <person name="Barry K."/>
            <person name="Grigoriev I.V."/>
            <person name="Crous P."/>
            <person name="Smith M.E."/>
        </authorList>
    </citation>
    <scope>NUCLEOTIDE SEQUENCE</scope>
    <source>
        <strain evidence="1">RSA 2271</strain>
    </source>
</reference>
<accession>A0ACC1HHL1</accession>